<proteinExistence type="predicted"/>
<dbReference type="Proteomes" id="UP001367316">
    <property type="component" value="Unassembled WGS sequence"/>
</dbReference>
<gene>
    <name evidence="1" type="ORF">JOL62DRAFT_636006</name>
</gene>
<name>A0ABR1NGF8_9PEZI</name>
<reference evidence="1 2" key="1">
    <citation type="submission" date="2024-04" db="EMBL/GenBank/DDBJ databases">
        <title>Phyllosticta paracitricarpa is synonymous to the EU quarantine fungus P. citricarpa based on phylogenomic analyses.</title>
        <authorList>
            <consortium name="Lawrence Berkeley National Laboratory"/>
            <person name="Van ingen-buijs V.A."/>
            <person name="Van westerhoven A.C."/>
            <person name="Haridas S."/>
            <person name="Skiadas P."/>
            <person name="Martin F."/>
            <person name="Groenewald J.Z."/>
            <person name="Crous P.W."/>
            <person name="Seidl M.F."/>
        </authorList>
    </citation>
    <scope>NUCLEOTIDE SEQUENCE [LARGE SCALE GENOMIC DNA]</scope>
    <source>
        <strain evidence="1 2">CBS 141358</strain>
    </source>
</reference>
<comment type="caution">
    <text evidence="1">The sequence shown here is derived from an EMBL/GenBank/DDBJ whole genome shotgun (WGS) entry which is preliminary data.</text>
</comment>
<protein>
    <submittedName>
        <fullName evidence="1">Uncharacterized protein</fullName>
    </submittedName>
</protein>
<evidence type="ECO:0000313" key="1">
    <source>
        <dbReference type="EMBL" id="KAK7614271.1"/>
    </source>
</evidence>
<sequence>MSHLFLGSRYETNDIAVETTQKHHLRHRRRLLQLDATDNAINLAQAAQTDGGVVVRDNFAQLLAYEVTGDLDLFELDYSPRSWNYFVDSDKGFPNDVDTTSYAYHLLPLDPEWRTRSWTKSCPQKD</sequence>
<organism evidence="1 2">
    <name type="scientific">Phyllosticta paracitricarpa</name>
    <dbReference type="NCBI Taxonomy" id="2016321"/>
    <lineage>
        <taxon>Eukaryota</taxon>
        <taxon>Fungi</taxon>
        <taxon>Dikarya</taxon>
        <taxon>Ascomycota</taxon>
        <taxon>Pezizomycotina</taxon>
        <taxon>Dothideomycetes</taxon>
        <taxon>Dothideomycetes incertae sedis</taxon>
        <taxon>Botryosphaeriales</taxon>
        <taxon>Phyllostictaceae</taxon>
        <taxon>Phyllosticta</taxon>
    </lineage>
</organism>
<accession>A0ABR1NGF8</accession>
<dbReference type="EMBL" id="JBBPBF010000004">
    <property type="protein sequence ID" value="KAK7614271.1"/>
    <property type="molecule type" value="Genomic_DNA"/>
</dbReference>
<keyword evidence="2" id="KW-1185">Reference proteome</keyword>
<evidence type="ECO:0000313" key="2">
    <source>
        <dbReference type="Proteomes" id="UP001367316"/>
    </source>
</evidence>